<dbReference type="STRING" id="692370.A6F68_01399"/>
<name>A0A1B2ACY8_9SPHN</name>
<dbReference type="EMBL" id="CP016591">
    <property type="protein sequence ID" value="ANY19915.1"/>
    <property type="molecule type" value="Genomic_DNA"/>
</dbReference>
<dbReference type="Pfam" id="PF11739">
    <property type="entry name" value="YdbH-like"/>
    <property type="match status" value="1"/>
</dbReference>
<feature type="transmembrane region" description="Helical" evidence="2">
    <location>
        <begin position="35"/>
        <end position="52"/>
    </location>
</feature>
<dbReference type="PATRIC" id="fig|692370.5.peg.1413"/>
<feature type="region of interest" description="Disordered" evidence="1">
    <location>
        <begin position="1052"/>
        <end position="1081"/>
    </location>
</feature>
<evidence type="ECO:0000256" key="1">
    <source>
        <dbReference type="SAM" id="MobiDB-lite"/>
    </source>
</evidence>
<gene>
    <name evidence="3" type="ORF">A6F68_01399</name>
</gene>
<dbReference type="KEGG" id="ado:A6F68_01399"/>
<accession>A0A1B2ACY8</accession>
<keyword evidence="2" id="KW-0812">Transmembrane</keyword>
<organism evidence="3 4">
    <name type="scientific">Tsuneonella dongtanensis</name>
    <dbReference type="NCBI Taxonomy" id="692370"/>
    <lineage>
        <taxon>Bacteria</taxon>
        <taxon>Pseudomonadati</taxon>
        <taxon>Pseudomonadota</taxon>
        <taxon>Alphaproteobacteria</taxon>
        <taxon>Sphingomonadales</taxon>
        <taxon>Erythrobacteraceae</taxon>
        <taxon>Tsuneonella</taxon>
    </lineage>
</organism>
<dbReference type="AlphaFoldDB" id="A0A1B2ACY8"/>
<dbReference type="Proteomes" id="UP000092932">
    <property type="component" value="Chromosome"/>
</dbReference>
<dbReference type="InterPro" id="IPR021730">
    <property type="entry name" value="YdbH"/>
</dbReference>
<keyword evidence="2" id="KW-0472">Membrane</keyword>
<reference evidence="3 4" key="1">
    <citation type="submission" date="2016-07" db="EMBL/GenBank/DDBJ databases">
        <title>Complete genome sequence of Altererythrobacter dongtanensis KCTC 22672, a type strain with esterase isolated from tidal flat.</title>
        <authorList>
            <person name="Cheng H."/>
            <person name="Wu Y.-H."/>
            <person name="Zhou P."/>
            <person name="Huo Y.-Y."/>
            <person name="Wang C.-S."/>
            <person name="Xu X.-W."/>
        </authorList>
    </citation>
    <scope>NUCLEOTIDE SEQUENCE [LARGE SCALE GENOMIC DNA]</scope>
    <source>
        <strain evidence="3 4">KCTC 22672</strain>
    </source>
</reference>
<protein>
    <submittedName>
        <fullName evidence="3">Dicarboxylate transport</fullName>
    </submittedName>
</protein>
<proteinExistence type="predicted"/>
<evidence type="ECO:0000313" key="3">
    <source>
        <dbReference type="EMBL" id="ANY19915.1"/>
    </source>
</evidence>
<evidence type="ECO:0000256" key="2">
    <source>
        <dbReference type="SAM" id="Phobius"/>
    </source>
</evidence>
<evidence type="ECO:0000313" key="4">
    <source>
        <dbReference type="Proteomes" id="UP000092932"/>
    </source>
</evidence>
<keyword evidence="2" id="KW-1133">Transmembrane helix</keyword>
<keyword evidence="4" id="KW-1185">Reference proteome</keyword>
<sequence length="1081" mass="114081">MPAGARARKWGLMAEGTGEVEQVAPARHRRRWPRVLAIIAISLLVALAALWFSRERIAGNFIAGQLREYDIPATYEIERIGPDRQVLTNIVVGDPDNPDLTIERAEVAIRYRLGTPTLGRITLVRPRLFGTLRGGTLSFGSLDKALFRDTGEPPGLPALDLRLVDGRALIESDFGPIGIKADGTGPIDDGFSGILAVAAPRLDGGGCEAQGASLYGKVTTSAGKPTVEGPLRVRALECRDQGIRLADAAIALDATMDKDLAGVEGDGRIATGVLAAAGTRANGVNGTVRAVWRNDALTARYSLAARGFAHPQAQAALLTAKGTVRGRNGFETLEAQADIEGNGVRMGDGLDRMLAEAARSAQGTLLAPLVAQARTALAREGRASSLVASLSARRTGEVTSVQIPEATLRGGSGATLLALSRVQVTTTANGLPRLSGNLASGGNGLPRIVGRMERAPGGNAVLRLRMAEYSAGGSALSIPELVLAQAPDGALGFSGQAVASGPLPGGSTRNLALPISGNYSARGGLALWNRCIDVRFDSLALASLSLERRGLTLCPSRGQPIVRQDGRGLRIAAGMPSLDLAGRLADTPIRLRSGPVGFAYPGAMSARAVDVSLGPASTASTFRISNLTATFGTDIAGRFEDADIRLFQVPMNLENTNGSWRYAGGVLTVADTSFRLVDRQAAPRFNPLVADDGRLTLQDNVIRAEATLKEPASQRAVTAVDIVHNLATGTGHADLAVNDLLFDRNLQPDTLSPLALGVIANARGTVRGTGRIDWTEGGVTSRGTFTSDSLDFAAAFGPVKGASGTIEFTDLLSLTTAPNQRIRIASVNPGIEVGDGELVFALRDGQFLGVEGATWPFMGGTLTLRSTSLNLGTSEERRYVFEIEGLEAAQFVQRMELSNIAATGTFDGTIPIVFDTDGNGRIEGGLLIARPPGGNVSYVGELTREDLGTMANFAFDALKSLDYRQMSIAMDGSLTGEIVTKVRFDGVKQGADAKRNFITRRFENLPIRFNLNITAPFYQLITSIKSMYDPASVRDPRELGLLTDDGRVLQRAVSPAPPAVKPEDIIPDQPPVQTSESEKKP</sequence>